<feature type="region of interest" description="Disordered" evidence="1">
    <location>
        <begin position="1"/>
        <end position="20"/>
    </location>
</feature>
<proteinExistence type="predicted"/>
<name>A0ABP1BYD3_9BRYO</name>
<dbReference type="EMBL" id="OZ023709">
    <property type="protein sequence ID" value="CAK9881486.1"/>
    <property type="molecule type" value="Genomic_DNA"/>
</dbReference>
<dbReference type="Proteomes" id="UP001497522">
    <property type="component" value="Chromosome 8"/>
</dbReference>
<gene>
    <name evidence="2" type="ORF">CSSPJE1EN2_LOCUS22842</name>
</gene>
<protein>
    <submittedName>
        <fullName evidence="2">Uncharacterized protein</fullName>
    </submittedName>
</protein>
<reference evidence="2" key="1">
    <citation type="submission" date="2024-03" db="EMBL/GenBank/DDBJ databases">
        <authorList>
            <consortium name="ELIXIR-Norway"/>
            <consortium name="Elixir Norway"/>
        </authorList>
    </citation>
    <scope>NUCLEOTIDE SEQUENCE</scope>
</reference>
<sequence>MRQKEATNRAESEPRRSKWEEAADVVNRWVDSPATSFADVRVLDELQSDISTSDQLPAGDEDDDASFFH</sequence>
<evidence type="ECO:0000313" key="2">
    <source>
        <dbReference type="EMBL" id="CAK9881486.1"/>
    </source>
</evidence>
<feature type="region of interest" description="Disordered" evidence="1">
    <location>
        <begin position="48"/>
        <end position="69"/>
    </location>
</feature>
<accession>A0ABP1BYD3</accession>
<evidence type="ECO:0000256" key="1">
    <source>
        <dbReference type="SAM" id="MobiDB-lite"/>
    </source>
</evidence>
<feature type="compositionally biased region" description="Acidic residues" evidence="1">
    <location>
        <begin position="59"/>
        <end position="69"/>
    </location>
</feature>
<organism evidence="2 3">
    <name type="scientific">Sphagnum jensenii</name>
    <dbReference type="NCBI Taxonomy" id="128206"/>
    <lineage>
        <taxon>Eukaryota</taxon>
        <taxon>Viridiplantae</taxon>
        <taxon>Streptophyta</taxon>
        <taxon>Embryophyta</taxon>
        <taxon>Bryophyta</taxon>
        <taxon>Sphagnophytina</taxon>
        <taxon>Sphagnopsida</taxon>
        <taxon>Sphagnales</taxon>
        <taxon>Sphagnaceae</taxon>
        <taxon>Sphagnum</taxon>
    </lineage>
</organism>
<keyword evidence="3" id="KW-1185">Reference proteome</keyword>
<evidence type="ECO:0000313" key="3">
    <source>
        <dbReference type="Proteomes" id="UP001497522"/>
    </source>
</evidence>